<organism evidence="2 3">
    <name type="scientific">Panicum hallii var. hallii</name>
    <dbReference type="NCBI Taxonomy" id="1504633"/>
    <lineage>
        <taxon>Eukaryota</taxon>
        <taxon>Viridiplantae</taxon>
        <taxon>Streptophyta</taxon>
        <taxon>Embryophyta</taxon>
        <taxon>Tracheophyta</taxon>
        <taxon>Spermatophyta</taxon>
        <taxon>Magnoliopsida</taxon>
        <taxon>Liliopsida</taxon>
        <taxon>Poales</taxon>
        <taxon>Poaceae</taxon>
        <taxon>PACMAD clade</taxon>
        <taxon>Panicoideae</taxon>
        <taxon>Panicodae</taxon>
        <taxon>Paniceae</taxon>
        <taxon>Panicinae</taxon>
        <taxon>Panicum</taxon>
        <taxon>Panicum sect. Panicum</taxon>
    </lineage>
</organism>
<accession>A0A2T7DY64</accession>
<proteinExistence type="predicted"/>
<name>A0A2T7DY64_9POAL</name>
<gene>
    <name evidence="2" type="ORF">GQ55_4G136800</name>
</gene>
<feature type="region of interest" description="Disordered" evidence="1">
    <location>
        <begin position="101"/>
        <end position="120"/>
    </location>
</feature>
<dbReference type="AlphaFoldDB" id="A0A2T7DY64"/>
<protein>
    <submittedName>
        <fullName evidence="2">Uncharacterized protein</fullName>
    </submittedName>
</protein>
<keyword evidence="3" id="KW-1185">Reference proteome</keyword>
<evidence type="ECO:0000256" key="1">
    <source>
        <dbReference type="SAM" id="MobiDB-lite"/>
    </source>
</evidence>
<evidence type="ECO:0000313" key="2">
    <source>
        <dbReference type="EMBL" id="PUZ60521.1"/>
    </source>
</evidence>
<evidence type="ECO:0000313" key="3">
    <source>
        <dbReference type="Proteomes" id="UP000244336"/>
    </source>
</evidence>
<dbReference type="Proteomes" id="UP000244336">
    <property type="component" value="Chromosome 4"/>
</dbReference>
<reference evidence="2 3" key="1">
    <citation type="submission" date="2018-04" db="EMBL/GenBank/DDBJ databases">
        <title>WGS assembly of Panicum hallii var. hallii HAL2.</title>
        <authorList>
            <person name="Lovell J."/>
            <person name="Jenkins J."/>
            <person name="Lowry D."/>
            <person name="Mamidi S."/>
            <person name="Sreedasyam A."/>
            <person name="Weng X."/>
            <person name="Barry K."/>
            <person name="Bonette J."/>
            <person name="Campitelli B."/>
            <person name="Daum C."/>
            <person name="Gordon S."/>
            <person name="Gould B."/>
            <person name="Lipzen A."/>
            <person name="MacQueen A."/>
            <person name="Palacio-Mejia J."/>
            <person name="Plott C."/>
            <person name="Shakirov E."/>
            <person name="Shu S."/>
            <person name="Yoshinaga Y."/>
            <person name="Zane M."/>
            <person name="Rokhsar D."/>
            <person name="Grimwood J."/>
            <person name="Schmutz J."/>
            <person name="Juenger T."/>
        </authorList>
    </citation>
    <scope>NUCLEOTIDE SEQUENCE [LARGE SCALE GENOMIC DNA]</scope>
    <source>
        <strain evidence="3">cv. HAL2</strain>
    </source>
</reference>
<sequence>MPAKTNKQNPHLVISLETCIVPAAPPPRTSTRSAHAMAARVSVTNCISDSRRHSWLLPPVGFIEENGIPSPSHPARLFIVVVEEIVLPPLAKQWIRPPLESRAWPPSSSQGRHPLLPIVG</sequence>
<dbReference type="Gramene" id="PUZ60521">
    <property type="protein sequence ID" value="PUZ60521"/>
    <property type="gene ID" value="GQ55_4G136800"/>
</dbReference>
<dbReference type="EMBL" id="CM009752">
    <property type="protein sequence ID" value="PUZ60521.1"/>
    <property type="molecule type" value="Genomic_DNA"/>
</dbReference>